<reference evidence="2" key="1">
    <citation type="submission" date="2014-11" db="EMBL/GenBank/DDBJ databases">
        <authorList>
            <person name="Amaro Gonzalez C."/>
        </authorList>
    </citation>
    <scope>NUCLEOTIDE SEQUENCE</scope>
</reference>
<feature type="transmembrane region" description="Helical" evidence="1">
    <location>
        <begin position="7"/>
        <end position="27"/>
    </location>
</feature>
<evidence type="ECO:0000256" key="1">
    <source>
        <dbReference type="SAM" id="Phobius"/>
    </source>
</evidence>
<keyword evidence="1" id="KW-1133">Transmembrane helix</keyword>
<dbReference type="EMBL" id="GBXM01087269">
    <property type="protein sequence ID" value="JAH21308.1"/>
    <property type="molecule type" value="Transcribed_RNA"/>
</dbReference>
<keyword evidence="1" id="KW-0472">Membrane</keyword>
<name>A0A0E9QZ20_ANGAN</name>
<sequence length="30" mass="3509">MRMRLCVYGCVRACVHNVCVVCFFLHFSKS</sequence>
<reference evidence="2" key="2">
    <citation type="journal article" date="2015" name="Fish Shellfish Immunol.">
        <title>Early steps in the European eel (Anguilla anguilla)-Vibrio vulnificus interaction in the gills: Role of the RtxA13 toxin.</title>
        <authorList>
            <person name="Callol A."/>
            <person name="Pajuelo D."/>
            <person name="Ebbesson L."/>
            <person name="Teles M."/>
            <person name="MacKenzie S."/>
            <person name="Amaro C."/>
        </authorList>
    </citation>
    <scope>NUCLEOTIDE SEQUENCE</scope>
</reference>
<proteinExistence type="predicted"/>
<protein>
    <submittedName>
        <fullName evidence="2">Uncharacterized protein</fullName>
    </submittedName>
</protein>
<accession>A0A0E9QZ20</accession>
<dbReference type="AlphaFoldDB" id="A0A0E9QZ20"/>
<organism evidence="2">
    <name type="scientific">Anguilla anguilla</name>
    <name type="common">European freshwater eel</name>
    <name type="synonym">Muraena anguilla</name>
    <dbReference type="NCBI Taxonomy" id="7936"/>
    <lineage>
        <taxon>Eukaryota</taxon>
        <taxon>Metazoa</taxon>
        <taxon>Chordata</taxon>
        <taxon>Craniata</taxon>
        <taxon>Vertebrata</taxon>
        <taxon>Euteleostomi</taxon>
        <taxon>Actinopterygii</taxon>
        <taxon>Neopterygii</taxon>
        <taxon>Teleostei</taxon>
        <taxon>Anguilliformes</taxon>
        <taxon>Anguillidae</taxon>
        <taxon>Anguilla</taxon>
    </lineage>
</organism>
<keyword evidence="1" id="KW-0812">Transmembrane</keyword>
<evidence type="ECO:0000313" key="2">
    <source>
        <dbReference type="EMBL" id="JAH21308.1"/>
    </source>
</evidence>